<protein>
    <submittedName>
        <fullName evidence="1">Uncharacterized protein</fullName>
    </submittedName>
</protein>
<organism evidence="1">
    <name type="scientific">Rhizophora mucronata</name>
    <name type="common">Asiatic mangrove</name>
    <dbReference type="NCBI Taxonomy" id="61149"/>
    <lineage>
        <taxon>Eukaryota</taxon>
        <taxon>Viridiplantae</taxon>
        <taxon>Streptophyta</taxon>
        <taxon>Embryophyta</taxon>
        <taxon>Tracheophyta</taxon>
        <taxon>Spermatophyta</taxon>
        <taxon>Magnoliopsida</taxon>
        <taxon>eudicotyledons</taxon>
        <taxon>Gunneridae</taxon>
        <taxon>Pentapetalae</taxon>
        <taxon>rosids</taxon>
        <taxon>fabids</taxon>
        <taxon>Malpighiales</taxon>
        <taxon>Rhizophoraceae</taxon>
        <taxon>Rhizophora</taxon>
    </lineage>
</organism>
<dbReference type="AlphaFoldDB" id="A0A2P2QX63"/>
<sequence>MMSRLLHFYLVIHQIPCVHLGDCCI</sequence>
<proteinExistence type="predicted"/>
<accession>A0A2P2QX63</accession>
<reference evidence="1" key="1">
    <citation type="submission" date="2018-02" db="EMBL/GenBank/DDBJ databases">
        <title>Rhizophora mucronata_Transcriptome.</title>
        <authorList>
            <person name="Meera S.P."/>
            <person name="Sreeshan A."/>
            <person name="Augustine A."/>
        </authorList>
    </citation>
    <scope>NUCLEOTIDE SEQUENCE</scope>
    <source>
        <tissue evidence="1">Leaf</tissue>
    </source>
</reference>
<dbReference type="EMBL" id="GGEC01091053">
    <property type="protein sequence ID" value="MBX71537.1"/>
    <property type="molecule type" value="Transcribed_RNA"/>
</dbReference>
<name>A0A2P2QX63_RHIMU</name>
<evidence type="ECO:0000313" key="1">
    <source>
        <dbReference type="EMBL" id="MBX71537.1"/>
    </source>
</evidence>